<comment type="caution">
    <text evidence="2">The sequence shown here is derived from an EMBL/GenBank/DDBJ whole genome shotgun (WGS) entry which is preliminary data.</text>
</comment>
<protein>
    <submittedName>
        <fullName evidence="2">Uncharacterized protein</fullName>
    </submittedName>
</protein>
<dbReference type="AlphaFoldDB" id="A0A2R6RQG1"/>
<dbReference type="GO" id="GO:0006364">
    <property type="term" value="P:rRNA processing"/>
    <property type="evidence" value="ECO:0007669"/>
    <property type="project" value="InterPro"/>
</dbReference>
<feature type="non-terminal residue" evidence="2">
    <location>
        <position position="1"/>
    </location>
</feature>
<dbReference type="Pfam" id="PF10153">
    <property type="entry name" value="Efg1"/>
    <property type="match status" value="1"/>
</dbReference>
<dbReference type="Proteomes" id="UP000186601">
    <property type="component" value="Unassembled WGS sequence"/>
</dbReference>
<accession>A0A2R6RQG1</accession>
<reference evidence="2 3" key="1">
    <citation type="submission" date="2018-02" db="EMBL/GenBank/DDBJ databases">
        <title>Genome sequence of the basidiomycete white-rot fungus Phlebia centrifuga.</title>
        <authorList>
            <person name="Granchi Z."/>
            <person name="Peng M."/>
            <person name="de Vries R.P."/>
            <person name="Hilden K."/>
            <person name="Makela M.R."/>
            <person name="Grigoriev I."/>
            <person name="Riley R."/>
        </authorList>
    </citation>
    <scope>NUCLEOTIDE SEQUENCE [LARGE SCALE GENOMIC DNA]</scope>
    <source>
        <strain evidence="2 3">FBCC195</strain>
    </source>
</reference>
<keyword evidence="3" id="KW-1185">Reference proteome</keyword>
<evidence type="ECO:0000313" key="2">
    <source>
        <dbReference type="EMBL" id="PSS32244.1"/>
    </source>
</evidence>
<sequence length="113" mass="13199">EESGADVHVATRKQKAFEADLVEAKRVRKETTICSAEIPHSEIRSTEKKERKKLALLEKRVDLNHIMHHPKQKKYISLFPPEVRQQQPEEEDDGSSKTRQSRKRTLNERRSGK</sequence>
<dbReference type="EMBL" id="MLYV02000179">
    <property type="protein sequence ID" value="PSS32244.1"/>
    <property type="molecule type" value="Genomic_DNA"/>
</dbReference>
<name>A0A2R6RQG1_9APHY</name>
<evidence type="ECO:0000256" key="1">
    <source>
        <dbReference type="SAM" id="MobiDB-lite"/>
    </source>
</evidence>
<proteinExistence type="predicted"/>
<gene>
    <name evidence="2" type="ORF">PHLCEN_2v2013</name>
</gene>
<dbReference type="InterPro" id="IPR019310">
    <property type="entry name" value="Efg1"/>
</dbReference>
<evidence type="ECO:0000313" key="3">
    <source>
        <dbReference type="Proteomes" id="UP000186601"/>
    </source>
</evidence>
<feature type="region of interest" description="Disordered" evidence="1">
    <location>
        <begin position="72"/>
        <end position="113"/>
    </location>
</feature>
<organism evidence="2 3">
    <name type="scientific">Hermanssonia centrifuga</name>
    <dbReference type="NCBI Taxonomy" id="98765"/>
    <lineage>
        <taxon>Eukaryota</taxon>
        <taxon>Fungi</taxon>
        <taxon>Dikarya</taxon>
        <taxon>Basidiomycota</taxon>
        <taxon>Agaricomycotina</taxon>
        <taxon>Agaricomycetes</taxon>
        <taxon>Polyporales</taxon>
        <taxon>Meruliaceae</taxon>
        <taxon>Hermanssonia</taxon>
    </lineage>
</organism>
<dbReference type="OrthoDB" id="47732at2759"/>